<accession>A0A644Y449</accession>
<evidence type="ECO:0000313" key="1">
    <source>
        <dbReference type="EMBL" id="MPM22947.1"/>
    </source>
</evidence>
<organism evidence="1">
    <name type="scientific">bioreactor metagenome</name>
    <dbReference type="NCBI Taxonomy" id="1076179"/>
    <lineage>
        <taxon>unclassified sequences</taxon>
        <taxon>metagenomes</taxon>
        <taxon>ecological metagenomes</taxon>
    </lineage>
</organism>
<reference evidence="1" key="1">
    <citation type="submission" date="2019-08" db="EMBL/GenBank/DDBJ databases">
        <authorList>
            <person name="Kucharzyk K."/>
            <person name="Murdoch R.W."/>
            <person name="Higgins S."/>
            <person name="Loffler F."/>
        </authorList>
    </citation>
    <scope>NUCLEOTIDE SEQUENCE</scope>
</reference>
<name>A0A644Y449_9ZZZZ</name>
<proteinExistence type="predicted"/>
<comment type="caution">
    <text evidence="1">The sequence shown here is derived from an EMBL/GenBank/DDBJ whole genome shotgun (WGS) entry which is preliminary data.</text>
</comment>
<gene>
    <name evidence="1" type="ORF">SDC9_69407</name>
</gene>
<dbReference type="AlphaFoldDB" id="A0A644Y449"/>
<evidence type="ECO:0008006" key="2">
    <source>
        <dbReference type="Google" id="ProtNLM"/>
    </source>
</evidence>
<dbReference type="EMBL" id="VSSQ01003923">
    <property type="protein sequence ID" value="MPM22947.1"/>
    <property type="molecule type" value="Genomic_DNA"/>
</dbReference>
<protein>
    <recommendedName>
        <fullName evidence="2">Hydantoin racemase</fullName>
    </recommendedName>
</protein>
<sequence length="237" mass="25706">MKIETGFPFYGQDVGILVFSTVTPRVCGDAGNSRSFSYPVRYEVVEGGYADLIEGSLQIKASILRACKNLTSLNIKAIVGDCGMMSLYQEDMGALAGVLFAGSSLCQIPMIWQLIGRSGSIGVITGHSKLLGERHLRSSGWTDDISLSVQGMEDEPHFTEIVINGGLNLDVDRMRQDVLRAGEKLRAKTPDLRAVIFECSNLATYSADLCELLGVPVFDTISTANLLSYAANPPRYL</sequence>